<name>A0A5C6D156_9BACT</name>
<organism evidence="2 3">
    <name type="scientific">Bythopirellula polymerisocia</name>
    <dbReference type="NCBI Taxonomy" id="2528003"/>
    <lineage>
        <taxon>Bacteria</taxon>
        <taxon>Pseudomonadati</taxon>
        <taxon>Planctomycetota</taxon>
        <taxon>Planctomycetia</taxon>
        <taxon>Pirellulales</taxon>
        <taxon>Lacipirellulaceae</taxon>
        <taxon>Bythopirellula</taxon>
    </lineage>
</organism>
<comment type="caution">
    <text evidence="2">The sequence shown here is derived from an EMBL/GenBank/DDBJ whole genome shotgun (WGS) entry which is preliminary data.</text>
</comment>
<feature type="transmembrane region" description="Helical" evidence="1">
    <location>
        <begin position="28"/>
        <end position="49"/>
    </location>
</feature>
<keyword evidence="1" id="KW-1133">Transmembrane helix</keyword>
<keyword evidence="1" id="KW-0472">Membrane</keyword>
<sequence length="134" mass="14825">MRVIAAIHVAVALGLVVAIGGLWNWGDPSEAICWGFPTILLLTMAWGLWRRQAWALDVVSIAYRPMFDVGIVPLLLCLSYYFLVPARGIAVLHVFAALGILLLFPAVLVTGSTVWFLKRRTSSEQKKGQDDLME</sequence>
<keyword evidence="3" id="KW-1185">Reference proteome</keyword>
<dbReference type="EMBL" id="SJPS01000001">
    <property type="protein sequence ID" value="TWU29481.1"/>
    <property type="molecule type" value="Genomic_DNA"/>
</dbReference>
<dbReference type="AlphaFoldDB" id="A0A5C6D156"/>
<accession>A0A5C6D156</accession>
<dbReference type="Proteomes" id="UP000318437">
    <property type="component" value="Unassembled WGS sequence"/>
</dbReference>
<protein>
    <submittedName>
        <fullName evidence="2">Uncharacterized protein</fullName>
    </submittedName>
</protein>
<proteinExistence type="predicted"/>
<evidence type="ECO:0000313" key="2">
    <source>
        <dbReference type="EMBL" id="TWU29481.1"/>
    </source>
</evidence>
<evidence type="ECO:0000256" key="1">
    <source>
        <dbReference type="SAM" id="Phobius"/>
    </source>
</evidence>
<gene>
    <name evidence="2" type="ORF">Pla144_02590</name>
</gene>
<feature type="transmembrane region" description="Helical" evidence="1">
    <location>
        <begin position="61"/>
        <end position="83"/>
    </location>
</feature>
<dbReference type="RefSeq" id="WP_146447505.1">
    <property type="nucleotide sequence ID" value="NZ_SJPS01000001.1"/>
</dbReference>
<evidence type="ECO:0000313" key="3">
    <source>
        <dbReference type="Proteomes" id="UP000318437"/>
    </source>
</evidence>
<keyword evidence="1" id="KW-0812">Transmembrane</keyword>
<feature type="transmembrane region" description="Helical" evidence="1">
    <location>
        <begin position="89"/>
        <end position="117"/>
    </location>
</feature>
<reference evidence="2 3" key="1">
    <citation type="submission" date="2019-02" db="EMBL/GenBank/DDBJ databases">
        <title>Deep-cultivation of Planctomycetes and their phenomic and genomic characterization uncovers novel biology.</title>
        <authorList>
            <person name="Wiegand S."/>
            <person name="Jogler M."/>
            <person name="Boedeker C."/>
            <person name="Pinto D."/>
            <person name="Vollmers J."/>
            <person name="Rivas-Marin E."/>
            <person name="Kohn T."/>
            <person name="Peeters S.H."/>
            <person name="Heuer A."/>
            <person name="Rast P."/>
            <person name="Oberbeckmann S."/>
            <person name="Bunk B."/>
            <person name="Jeske O."/>
            <person name="Meyerdierks A."/>
            <person name="Storesund J.E."/>
            <person name="Kallscheuer N."/>
            <person name="Luecker S."/>
            <person name="Lage O.M."/>
            <person name="Pohl T."/>
            <person name="Merkel B.J."/>
            <person name="Hornburger P."/>
            <person name="Mueller R.-W."/>
            <person name="Bruemmer F."/>
            <person name="Labrenz M."/>
            <person name="Spormann A.M."/>
            <person name="Op Den Camp H."/>
            <person name="Overmann J."/>
            <person name="Amann R."/>
            <person name="Jetten M.S.M."/>
            <person name="Mascher T."/>
            <person name="Medema M.H."/>
            <person name="Devos D.P."/>
            <person name="Kaster A.-K."/>
            <person name="Ovreas L."/>
            <person name="Rohde M."/>
            <person name="Galperin M.Y."/>
            <person name="Jogler C."/>
        </authorList>
    </citation>
    <scope>NUCLEOTIDE SEQUENCE [LARGE SCALE GENOMIC DNA]</scope>
    <source>
        <strain evidence="2 3">Pla144</strain>
    </source>
</reference>